<name>A0A6L8W863_9PROT</name>
<dbReference type="PANTHER" id="PTHR21192">
    <property type="entry name" value="NUCLEAR PROTEIN E3-3"/>
    <property type="match status" value="1"/>
</dbReference>
<dbReference type="CDD" id="cd00248">
    <property type="entry name" value="Mth938-like"/>
    <property type="match status" value="1"/>
</dbReference>
<dbReference type="InterPro" id="IPR007523">
    <property type="entry name" value="NDUFAF3/AAMDC"/>
</dbReference>
<sequence>MQDISGLPKEGQQLINSYGDGGFRVSGVRYEGSVLVLPEKTENWSLTDIGALSLDSLDTLIENSDEIDILLIGCGGGMVFIEEDIRNSLREKGIVIDAMSTGAAVRTYNVLLLERRRVAAAMIAV</sequence>
<dbReference type="Pfam" id="PF04430">
    <property type="entry name" value="DUF498"/>
    <property type="match status" value="1"/>
</dbReference>
<dbReference type="InterPro" id="IPR036748">
    <property type="entry name" value="MTH938-like_sf"/>
</dbReference>
<evidence type="ECO:0000313" key="2">
    <source>
        <dbReference type="Proteomes" id="UP000476030"/>
    </source>
</evidence>
<keyword evidence="2" id="KW-1185">Reference proteome</keyword>
<comment type="caution">
    <text evidence="1">The sequence shown here is derived from an EMBL/GenBank/DDBJ whole genome shotgun (WGS) entry which is preliminary data.</text>
</comment>
<dbReference type="SUPFAM" id="SSF64076">
    <property type="entry name" value="MTH938-like"/>
    <property type="match status" value="1"/>
</dbReference>
<evidence type="ECO:0000313" key="1">
    <source>
        <dbReference type="EMBL" id="MZR30839.1"/>
    </source>
</evidence>
<dbReference type="RefSeq" id="WP_161315386.1">
    <property type="nucleotide sequence ID" value="NZ_WTUW01000002.1"/>
</dbReference>
<dbReference type="EMBL" id="WTUW01000002">
    <property type="protein sequence ID" value="MZR30839.1"/>
    <property type="molecule type" value="Genomic_DNA"/>
</dbReference>
<reference evidence="1 2" key="1">
    <citation type="submission" date="2019-12" db="EMBL/GenBank/DDBJ databases">
        <title>Snethiella sp. nov. sp. isolated from sea sand.</title>
        <authorList>
            <person name="Kim J."/>
            <person name="Jeong S.E."/>
            <person name="Jung H.S."/>
            <person name="Jeon C.O."/>
        </authorList>
    </citation>
    <scope>NUCLEOTIDE SEQUENCE [LARGE SCALE GENOMIC DNA]</scope>
    <source>
        <strain evidence="1 2">DP05</strain>
    </source>
</reference>
<protein>
    <recommendedName>
        <fullName evidence="3">Mth938-like domain-containing protein</fullName>
    </recommendedName>
</protein>
<dbReference type="Proteomes" id="UP000476030">
    <property type="component" value="Unassembled WGS sequence"/>
</dbReference>
<proteinExistence type="predicted"/>
<dbReference type="Gene3D" id="3.40.1230.10">
    <property type="entry name" value="MTH938-like"/>
    <property type="match status" value="1"/>
</dbReference>
<dbReference type="PANTHER" id="PTHR21192:SF2">
    <property type="entry name" value="NADH DEHYDROGENASE [UBIQUINONE] 1 ALPHA SUBCOMPLEX ASSEMBLY FACTOR 3"/>
    <property type="match status" value="1"/>
</dbReference>
<gene>
    <name evidence="1" type="ORF">GQE98_09355</name>
</gene>
<evidence type="ECO:0008006" key="3">
    <source>
        <dbReference type="Google" id="ProtNLM"/>
    </source>
</evidence>
<accession>A0A6L8W863</accession>
<organism evidence="1 2">
    <name type="scientific">Sneathiella litorea</name>
    <dbReference type="NCBI Taxonomy" id="2606216"/>
    <lineage>
        <taxon>Bacteria</taxon>
        <taxon>Pseudomonadati</taxon>
        <taxon>Pseudomonadota</taxon>
        <taxon>Alphaproteobacteria</taxon>
        <taxon>Sneathiellales</taxon>
        <taxon>Sneathiellaceae</taxon>
        <taxon>Sneathiella</taxon>
    </lineage>
</organism>
<dbReference type="AlphaFoldDB" id="A0A6L8W863"/>